<keyword evidence="1" id="KW-1133">Transmembrane helix</keyword>
<name>X6PGD1_RETFI</name>
<comment type="caution">
    <text evidence="2">The sequence shown here is derived from an EMBL/GenBank/DDBJ whole genome shotgun (WGS) entry which is preliminary data.</text>
</comment>
<dbReference type="EMBL" id="ASPP01000331">
    <property type="protein sequence ID" value="ETO36747.1"/>
    <property type="molecule type" value="Genomic_DNA"/>
</dbReference>
<keyword evidence="1" id="KW-0812">Transmembrane</keyword>
<reference evidence="2 3" key="1">
    <citation type="journal article" date="2013" name="Curr. Biol.">
        <title>The Genome of the Foraminiferan Reticulomyxa filosa.</title>
        <authorList>
            <person name="Glockner G."/>
            <person name="Hulsmann N."/>
            <person name="Schleicher M."/>
            <person name="Noegel A.A."/>
            <person name="Eichinger L."/>
            <person name="Gallinger C."/>
            <person name="Pawlowski J."/>
            <person name="Sierra R."/>
            <person name="Euteneuer U."/>
            <person name="Pillet L."/>
            <person name="Moustafa A."/>
            <person name="Platzer M."/>
            <person name="Groth M."/>
            <person name="Szafranski K."/>
            <person name="Schliwa M."/>
        </authorList>
    </citation>
    <scope>NUCLEOTIDE SEQUENCE [LARGE SCALE GENOMIC DNA]</scope>
</reference>
<evidence type="ECO:0000313" key="2">
    <source>
        <dbReference type="EMBL" id="ETO36747.1"/>
    </source>
</evidence>
<dbReference type="AlphaFoldDB" id="X6PGD1"/>
<keyword evidence="1" id="KW-0472">Membrane</keyword>
<accession>X6PGD1</accession>
<feature type="transmembrane region" description="Helical" evidence="1">
    <location>
        <begin position="60"/>
        <end position="87"/>
    </location>
</feature>
<sequence>MLWKIMSLFEVGTEISYSKWFNLYDQMYGFTWSYLPQFYAHISNEPAQLTLIAFDDFVTYYYYFFIFLYFLFFKKAYLQIVVLVAWLPLDELPEILYQLTNESSKKYEITQETTVKLLREILTNLFDKTEKLLRSKRALLPNHLKNAGLCITQ</sequence>
<gene>
    <name evidence="2" type="ORF">RFI_00317</name>
</gene>
<feature type="non-terminal residue" evidence="2">
    <location>
        <position position="153"/>
    </location>
</feature>
<keyword evidence="3" id="KW-1185">Reference proteome</keyword>
<evidence type="ECO:0000313" key="3">
    <source>
        <dbReference type="Proteomes" id="UP000023152"/>
    </source>
</evidence>
<protein>
    <submittedName>
        <fullName evidence="2">Uncharacterized protein</fullName>
    </submittedName>
</protein>
<organism evidence="2 3">
    <name type="scientific">Reticulomyxa filosa</name>
    <dbReference type="NCBI Taxonomy" id="46433"/>
    <lineage>
        <taxon>Eukaryota</taxon>
        <taxon>Sar</taxon>
        <taxon>Rhizaria</taxon>
        <taxon>Retaria</taxon>
        <taxon>Foraminifera</taxon>
        <taxon>Monothalamids</taxon>
        <taxon>Reticulomyxidae</taxon>
        <taxon>Reticulomyxa</taxon>
    </lineage>
</organism>
<dbReference type="Proteomes" id="UP000023152">
    <property type="component" value="Unassembled WGS sequence"/>
</dbReference>
<evidence type="ECO:0000256" key="1">
    <source>
        <dbReference type="SAM" id="Phobius"/>
    </source>
</evidence>
<proteinExistence type="predicted"/>